<accession>A0AAN8K2W0</accession>
<sequence length="84" mass="9363">MSKDRRSKRCRAAPARFTGLLEVSEPDSDAGAEQSKNTNNNENGDLAFTRLATECRLSRHTMATLVKMGFDCMEALALLEVEKR</sequence>
<keyword evidence="3" id="KW-1185">Reference proteome</keyword>
<dbReference type="Proteomes" id="UP001347796">
    <property type="component" value="Unassembled WGS sequence"/>
</dbReference>
<evidence type="ECO:0000313" key="2">
    <source>
        <dbReference type="EMBL" id="KAK6184653.1"/>
    </source>
</evidence>
<gene>
    <name evidence="2" type="ORF">SNE40_007084</name>
</gene>
<feature type="region of interest" description="Disordered" evidence="1">
    <location>
        <begin position="21"/>
        <end position="45"/>
    </location>
</feature>
<name>A0AAN8K2W0_PATCE</name>
<protein>
    <submittedName>
        <fullName evidence="2">Uncharacterized protein</fullName>
    </submittedName>
</protein>
<reference evidence="2 3" key="1">
    <citation type="submission" date="2024-01" db="EMBL/GenBank/DDBJ databases">
        <title>The genome of the rayed Mediterranean limpet Patella caerulea (Linnaeus, 1758).</title>
        <authorList>
            <person name="Anh-Thu Weber A."/>
            <person name="Halstead-Nussloch G."/>
        </authorList>
    </citation>
    <scope>NUCLEOTIDE SEQUENCE [LARGE SCALE GENOMIC DNA]</scope>
    <source>
        <strain evidence="2">AATW-2023a</strain>
        <tissue evidence="2">Whole specimen</tissue>
    </source>
</reference>
<dbReference type="EMBL" id="JAZGQO010000006">
    <property type="protein sequence ID" value="KAK6184653.1"/>
    <property type="molecule type" value="Genomic_DNA"/>
</dbReference>
<organism evidence="2 3">
    <name type="scientific">Patella caerulea</name>
    <name type="common">Rayed Mediterranean limpet</name>
    <dbReference type="NCBI Taxonomy" id="87958"/>
    <lineage>
        <taxon>Eukaryota</taxon>
        <taxon>Metazoa</taxon>
        <taxon>Spiralia</taxon>
        <taxon>Lophotrochozoa</taxon>
        <taxon>Mollusca</taxon>
        <taxon>Gastropoda</taxon>
        <taxon>Patellogastropoda</taxon>
        <taxon>Patelloidea</taxon>
        <taxon>Patellidae</taxon>
        <taxon>Patella</taxon>
    </lineage>
</organism>
<feature type="compositionally biased region" description="Polar residues" evidence="1">
    <location>
        <begin position="34"/>
        <end position="43"/>
    </location>
</feature>
<evidence type="ECO:0000256" key="1">
    <source>
        <dbReference type="SAM" id="MobiDB-lite"/>
    </source>
</evidence>
<evidence type="ECO:0000313" key="3">
    <source>
        <dbReference type="Proteomes" id="UP001347796"/>
    </source>
</evidence>
<comment type="caution">
    <text evidence="2">The sequence shown here is derived from an EMBL/GenBank/DDBJ whole genome shotgun (WGS) entry which is preliminary data.</text>
</comment>
<dbReference type="AlphaFoldDB" id="A0AAN8K2W0"/>
<proteinExistence type="predicted"/>